<gene>
    <name evidence="2" type="ordered locus">Ngar_c04350</name>
</gene>
<dbReference type="InParanoid" id="K0IHR8"/>
<accession>K0IHR8</accession>
<name>K0IHR8_NITGG</name>
<proteinExistence type="predicted"/>
<keyword evidence="1" id="KW-1133">Transmembrane helix</keyword>
<sequence length="53" mass="5956">MVANSAYLSVSSNVINGFRVFRYLLAIMYPSLLATAQKRIDLSRDNIRSGKFS</sequence>
<evidence type="ECO:0000313" key="3">
    <source>
        <dbReference type="Proteomes" id="UP000008037"/>
    </source>
</evidence>
<keyword evidence="1" id="KW-0812">Transmembrane</keyword>
<protein>
    <submittedName>
        <fullName evidence="2">Uncharacterized protein</fullName>
    </submittedName>
</protein>
<dbReference type="KEGG" id="nga:Ngar_c04350"/>
<dbReference type="BioCyc" id="CNIT1237085:G1324-434-MONOMER"/>
<dbReference type="EMBL" id="CP002408">
    <property type="protein sequence ID" value="AFU57382.1"/>
    <property type="molecule type" value="Genomic_DNA"/>
</dbReference>
<keyword evidence="1" id="KW-0472">Membrane</keyword>
<keyword evidence="3" id="KW-1185">Reference proteome</keyword>
<dbReference type="HOGENOM" id="CLU_3057241_0_0_2"/>
<reference evidence="2 3" key="1">
    <citation type="journal article" date="2012" name="Environ. Microbiol.">
        <title>The genome of the ammonia-oxidizing Candidatus Nitrososphaera gargensis: insights into metabolic versatility and environmental adaptations.</title>
        <authorList>
            <person name="Spang A."/>
            <person name="Poehlein A."/>
            <person name="Offre P."/>
            <person name="Zumbragel S."/>
            <person name="Haider S."/>
            <person name="Rychlik N."/>
            <person name="Nowka B."/>
            <person name="Schmeisser C."/>
            <person name="Lebedeva E.V."/>
            <person name="Rattei T."/>
            <person name="Bohm C."/>
            <person name="Schmid M."/>
            <person name="Galushko A."/>
            <person name="Hatzenpichler R."/>
            <person name="Weinmaier T."/>
            <person name="Daniel R."/>
            <person name="Schleper C."/>
            <person name="Spieck E."/>
            <person name="Streit W."/>
            <person name="Wagner M."/>
        </authorList>
    </citation>
    <scope>NUCLEOTIDE SEQUENCE [LARGE SCALE GENOMIC DNA]</scope>
    <source>
        <strain evidence="3">Ga9.2</strain>
    </source>
</reference>
<evidence type="ECO:0000313" key="2">
    <source>
        <dbReference type="EMBL" id="AFU57382.1"/>
    </source>
</evidence>
<dbReference type="AlphaFoldDB" id="K0IHR8"/>
<feature type="transmembrane region" description="Helical" evidence="1">
    <location>
        <begin position="20"/>
        <end position="36"/>
    </location>
</feature>
<organism evidence="2 3">
    <name type="scientific">Nitrososphaera gargensis (strain Ga9.2)</name>
    <dbReference type="NCBI Taxonomy" id="1237085"/>
    <lineage>
        <taxon>Archaea</taxon>
        <taxon>Nitrososphaerota</taxon>
        <taxon>Nitrososphaeria</taxon>
        <taxon>Nitrososphaerales</taxon>
        <taxon>Nitrososphaeraceae</taxon>
        <taxon>Nitrososphaera</taxon>
    </lineage>
</organism>
<dbReference type="Proteomes" id="UP000008037">
    <property type="component" value="Chromosome"/>
</dbReference>
<evidence type="ECO:0000256" key="1">
    <source>
        <dbReference type="SAM" id="Phobius"/>
    </source>
</evidence>